<dbReference type="SUPFAM" id="SSF53659">
    <property type="entry name" value="Isocitrate/Isopropylmalate dehydrogenase-like"/>
    <property type="match status" value="1"/>
</dbReference>
<comment type="similarity">
    <text evidence="1">Belongs to the phosphate acetyltransferase and butyryltransferase family.</text>
</comment>
<dbReference type="GO" id="GO:0016746">
    <property type="term" value="F:acyltransferase activity"/>
    <property type="evidence" value="ECO:0007669"/>
    <property type="project" value="UniProtKB-KW"/>
</dbReference>
<organism evidence="5 6">
    <name type="scientific">Fluviispira sanaruensis</name>
    <dbReference type="NCBI Taxonomy" id="2493639"/>
    <lineage>
        <taxon>Bacteria</taxon>
        <taxon>Pseudomonadati</taxon>
        <taxon>Bdellovibrionota</taxon>
        <taxon>Oligoflexia</taxon>
        <taxon>Silvanigrellales</taxon>
        <taxon>Silvanigrellaceae</taxon>
        <taxon>Fluviispira</taxon>
    </lineage>
</organism>
<evidence type="ECO:0000313" key="6">
    <source>
        <dbReference type="Proteomes" id="UP000291236"/>
    </source>
</evidence>
<dbReference type="InterPro" id="IPR050500">
    <property type="entry name" value="Phos_Acetyltrans/Butyryltrans"/>
</dbReference>
<dbReference type="InterPro" id="IPR042112">
    <property type="entry name" value="P_AcTrfase_dom2"/>
</dbReference>
<keyword evidence="2 5" id="KW-0808">Transferase</keyword>
<dbReference type="PIRSF" id="PIRSF000428">
    <property type="entry name" value="P_Ac_trans"/>
    <property type="match status" value="1"/>
</dbReference>
<dbReference type="PANTHER" id="PTHR43356:SF1">
    <property type="entry name" value="PHOSPHATE ACETYLTRANSFERASE EUTD"/>
    <property type="match status" value="1"/>
</dbReference>
<dbReference type="EMBL" id="AP019368">
    <property type="protein sequence ID" value="BBH53937.1"/>
    <property type="molecule type" value="Genomic_DNA"/>
</dbReference>
<protein>
    <submittedName>
        <fullName evidence="5">Phosphate acetyltransferase</fullName>
    </submittedName>
</protein>
<dbReference type="Gene3D" id="3.40.50.10950">
    <property type="match status" value="1"/>
</dbReference>
<evidence type="ECO:0000259" key="4">
    <source>
        <dbReference type="Pfam" id="PF01515"/>
    </source>
</evidence>
<name>A0A4V0P2P4_FLUSA</name>
<feature type="domain" description="Phosphate acetyl/butaryl transferase" evidence="4">
    <location>
        <begin position="17"/>
        <end position="309"/>
    </location>
</feature>
<evidence type="ECO:0000256" key="3">
    <source>
        <dbReference type="ARBA" id="ARBA00023315"/>
    </source>
</evidence>
<evidence type="ECO:0000256" key="1">
    <source>
        <dbReference type="ARBA" id="ARBA00005656"/>
    </source>
</evidence>
<dbReference type="Proteomes" id="UP000291236">
    <property type="component" value="Chromosome"/>
</dbReference>
<dbReference type="InterPro" id="IPR012147">
    <property type="entry name" value="P_Ac_Bu_trans"/>
</dbReference>
<accession>A0A4V0P2P4</accession>
<dbReference type="AlphaFoldDB" id="A0A4V0P2P4"/>
<evidence type="ECO:0000313" key="5">
    <source>
        <dbReference type="EMBL" id="BBH53937.1"/>
    </source>
</evidence>
<sequence length="313" mass="33442">MLFQTLNQAARDNLYTRSKNKTISLPEGQDERVIKAAEILKKELNIKSILGNTTESEKNKNSTLIIMNKMAEKKGKTLSPAMEKMAIDTTFEGGALLARGEVDAVVSGCQNSTAHVIRAALNTVGLKQNTKVITSAFLLALPKATPGGESLVLFSDCGVIPQPSSTELSDIAFLSQEAFANWSGCTPNVSFLSFSTTGSAEHPDVQKVREAFQLFHEKHPDILAEGEVQFDTAVVPAVAAKKNPNGKVQGRTNVFIFPDLDSGNIGYKITQRIGGADAWGPILLGSAKPFSDLSRGASAEDIVHAAILTLALS</sequence>
<dbReference type="InterPro" id="IPR042113">
    <property type="entry name" value="P_AcTrfase_dom1"/>
</dbReference>
<gene>
    <name evidence="5" type="ORF">JCM31447_23900</name>
</gene>
<dbReference type="KEGG" id="sbf:JCM31447_23900"/>
<dbReference type="PANTHER" id="PTHR43356">
    <property type="entry name" value="PHOSPHATE ACETYLTRANSFERASE"/>
    <property type="match status" value="1"/>
</dbReference>
<evidence type="ECO:0000256" key="2">
    <source>
        <dbReference type="ARBA" id="ARBA00022679"/>
    </source>
</evidence>
<keyword evidence="6" id="KW-1185">Reference proteome</keyword>
<dbReference type="RefSeq" id="WP_130610783.1">
    <property type="nucleotide sequence ID" value="NZ_AP019368.1"/>
</dbReference>
<dbReference type="InterPro" id="IPR002505">
    <property type="entry name" value="PTA_PTB"/>
</dbReference>
<dbReference type="Gene3D" id="3.40.50.10750">
    <property type="entry name" value="Isocitrate/Isopropylmalate dehydrogenase-like"/>
    <property type="match status" value="1"/>
</dbReference>
<proteinExistence type="inferred from homology"/>
<reference evidence="5 6" key="1">
    <citation type="submission" date="2018-12" db="EMBL/GenBank/DDBJ databases">
        <title>Rubrispira sanarue gen. nov., sp., nov., a member of the order Silvanigrellales, isolated from a brackish lake in Hamamatsu Japan.</title>
        <authorList>
            <person name="Maejima Y."/>
            <person name="Iino T."/>
            <person name="Muraguchi Y."/>
            <person name="Fukuda K."/>
            <person name="Nojiri H."/>
            <person name="Ohkuma M."/>
            <person name="Moriuchi R."/>
            <person name="Dohra H."/>
            <person name="Kimbara K."/>
            <person name="Shintani M."/>
        </authorList>
    </citation>
    <scope>NUCLEOTIDE SEQUENCE [LARGE SCALE GENOMIC DNA]</scope>
    <source>
        <strain evidence="5 6">RF1110005</strain>
    </source>
</reference>
<dbReference type="Pfam" id="PF01515">
    <property type="entry name" value="PTA_PTB"/>
    <property type="match status" value="1"/>
</dbReference>
<keyword evidence="3" id="KW-0012">Acyltransferase</keyword>
<dbReference type="OrthoDB" id="9808984at2"/>